<dbReference type="EMBL" id="BLAY01000250">
    <property type="protein sequence ID" value="GET43761.1"/>
    <property type="molecule type" value="Genomic_DNA"/>
</dbReference>
<evidence type="ECO:0000256" key="2">
    <source>
        <dbReference type="ARBA" id="ARBA00022553"/>
    </source>
</evidence>
<dbReference type="SUPFAM" id="SSF53901">
    <property type="entry name" value="Thiolase-like"/>
    <property type="match status" value="1"/>
</dbReference>
<dbReference type="GO" id="GO:0004315">
    <property type="term" value="F:3-oxoacyl-[acyl-carrier-protein] synthase activity"/>
    <property type="evidence" value="ECO:0007669"/>
    <property type="project" value="InterPro"/>
</dbReference>
<dbReference type="Gene3D" id="3.40.47.10">
    <property type="match status" value="1"/>
</dbReference>
<feature type="domain" description="Ketosynthase family 3 (KS3)" evidence="5">
    <location>
        <begin position="36"/>
        <end position="387"/>
    </location>
</feature>
<feature type="coiled-coil region" evidence="4">
    <location>
        <begin position="7"/>
        <end position="34"/>
    </location>
</feature>
<dbReference type="PANTHER" id="PTHR43775:SF37">
    <property type="entry name" value="SI:DKEY-61P9.11"/>
    <property type="match status" value="1"/>
</dbReference>
<protein>
    <submittedName>
        <fullName evidence="6">Polyketide synthase</fullName>
    </submittedName>
</protein>
<keyword evidence="2" id="KW-0597">Phosphoprotein</keyword>
<reference evidence="6" key="1">
    <citation type="submission" date="2019-10" db="EMBL/GenBank/DDBJ databases">
        <title>Draft genome sequece of Microseira wollei NIES-4236.</title>
        <authorList>
            <person name="Yamaguchi H."/>
            <person name="Suzuki S."/>
            <person name="Kawachi M."/>
        </authorList>
    </citation>
    <scope>NUCLEOTIDE SEQUENCE</scope>
    <source>
        <strain evidence="6">NIES-4236</strain>
    </source>
</reference>
<evidence type="ECO:0000256" key="3">
    <source>
        <dbReference type="ARBA" id="ARBA00022679"/>
    </source>
</evidence>
<dbReference type="InterPro" id="IPR018201">
    <property type="entry name" value="Ketoacyl_synth_AS"/>
</dbReference>
<organism evidence="6 7">
    <name type="scientific">Microseira wollei NIES-4236</name>
    <dbReference type="NCBI Taxonomy" id="2530354"/>
    <lineage>
        <taxon>Bacteria</taxon>
        <taxon>Bacillati</taxon>
        <taxon>Cyanobacteriota</taxon>
        <taxon>Cyanophyceae</taxon>
        <taxon>Oscillatoriophycideae</taxon>
        <taxon>Aerosakkonematales</taxon>
        <taxon>Aerosakkonemataceae</taxon>
        <taxon>Microseira</taxon>
    </lineage>
</organism>
<dbReference type="Proteomes" id="UP001050975">
    <property type="component" value="Unassembled WGS sequence"/>
</dbReference>
<dbReference type="PROSITE" id="PS52004">
    <property type="entry name" value="KS3_2"/>
    <property type="match status" value="1"/>
</dbReference>
<dbReference type="GO" id="GO:0006633">
    <property type="term" value="P:fatty acid biosynthetic process"/>
    <property type="evidence" value="ECO:0007669"/>
    <property type="project" value="InterPro"/>
</dbReference>
<evidence type="ECO:0000313" key="6">
    <source>
        <dbReference type="EMBL" id="GET43761.1"/>
    </source>
</evidence>
<evidence type="ECO:0000256" key="1">
    <source>
        <dbReference type="ARBA" id="ARBA00022450"/>
    </source>
</evidence>
<keyword evidence="7" id="KW-1185">Reference proteome</keyword>
<proteinExistence type="predicted"/>
<dbReference type="InterPro" id="IPR014030">
    <property type="entry name" value="Ketoacyl_synth_N"/>
</dbReference>
<gene>
    <name evidence="6" type="ORF">MiSe_85860</name>
</gene>
<evidence type="ECO:0000256" key="4">
    <source>
        <dbReference type="SAM" id="Coils"/>
    </source>
</evidence>
<dbReference type="Pfam" id="PF00109">
    <property type="entry name" value="ketoacyl-synt"/>
    <property type="match status" value="1"/>
</dbReference>
<dbReference type="AlphaFoldDB" id="A0AAV3XPW4"/>
<name>A0AAV3XPW4_9CYAN</name>
<comment type="caution">
    <text evidence="6">The sequence shown here is derived from an EMBL/GenBank/DDBJ whole genome shotgun (WGS) entry which is preliminary data.</text>
</comment>
<evidence type="ECO:0000313" key="7">
    <source>
        <dbReference type="Proteomes" id="UP001050975"/>
    </source>
</evidence>
<dbReference type="InterPro" id="IPR050091">
    <property type="entry name" value="PKS_NRPS_Biosynth_Enz"/>
</dbReference>
<evidence type="ECO:0000259" key="5">
    <source>
        <dbReference type="PROSITE" id="PS52004"/>
    </source>
</evidence>
<dbReference type="PANTHER" id="PTHR43775">
    <property type="entry name" value="FATTY ACID SYNTHASE"/>
    <property type="match status" value="1"/>
</dbReference>
<sequence>MNKNSANTDYQALMKQAVLELRDLKTKLKNLEQAKTEPIAIIGMGCRFPGGADNPEAFWQLLRNGVDAIAEVPSDRWNLDAYYDSNPDALGKMYTRHGGFVDPLREFDPLFFGISPREAVSLDPQQRWLLETSWEALENAGVAPDQLAGSQTGVFVGICSNDYFQRLLTREATEIDAYLATGTSHSVASGRLSYILGLQGPSLSVDTACSSSLVAVHLACSSLRNKECNLALVGGVNHLISPELSINFSKAGMLSANGRCKTFDAAADGFVRAEGCGAIVLKRLSDAVADGDNILAIIRGSALTYSPPYNGRGFLFMVHKSPLAISGCPSTVEAVFSPCFRFSNPDSQCPWVLLFCHSIPKIPMPFLSMFNAAFVSRQISIPQLGQE</sequence>
<dbReference type="SMART" id="SM00825">
    <property type="entry name" value="PKS_KS"/>
    <property type="match status" value="1"/>
</dbReference>
<dbReference type="PROSITE" id="PS00606">
    <property type="entry name" value="KS3_1"/>
    <property type="match status" value="1"/>
</dbReference>
<dbReference type="CDD" id="cd00833">
    <property type="entry name" value="PKS"/>
    <property type="match status" value="1"/>
</dbReference>
<keyword evidence="1" id="KW-0596">Phosphopantetheine</keyword>
<keyword evidence="4" id="KW-0175">Coiled coil</keyword>
<dbReference type="InterPro" id="IPR016039">
    <property type="entry name" value="Thiolase-like"/>
</dbReference>
<keyword evidence="3" id="KW-0808">Transferase</keyword>
<dbReference type="GO" id="GO:0004312">
    <property type="term" value="F:fatty acid synthase activity"/>
    <property type="evidence" value="ECO:0007669"/>
    <property type="project" value="TreeGrafter"/>
</dbReference>
<dbReference type="InterPro" id="IPR020841">
    <property type="entry name" value="PKS_Beta-ketoAc_synthase_dom"/>
</dbReference>
<accession>A0AAV3XPW4</accession>